<dbReference type="STRING" id="1075417.SAMN05421823_107147"/>
<evidence type="ECO:0008006" key="4">
    <source>
        <dbReference type="Google" id="ProtNLM"/>
    </source>
</evidence>
<keyword evidence="1" id="KW-0472">Membrane</keyword>
<feature type="transmembrane region" description="Helical" evidence="1">
    <location>
        <begin position="85"/>
        <end position="104"/>
    </location>
</feature>
<dbReference type="Proteomes" id="UP000198510">
    <property type="component" value="Unassembled WGS sequence"/>
</dbReference>
<dbReference type="InterPro" id="IPR009325">
    <property type="entry name" value="DUF983"/>
</dbReference>
<feature type="transmembrane region" description="Helical" evidence="1">
    <location>
        <begin position="59"/>
        <end position="79"/>
    </location>
</feature>
<organism evidence="2 3">
    <name type="scientific">Catalinimonas alkaloidigena</name>
    <dbReference type="NCBI Taxonomy" id="1075417"/>
    <lineage>
        <taxon>Bacteria</taxon>
        <taxon>Pseudomonadati</taxon>
        <taxon>Bacteroidota</taxon>
        <taxon>Cytophagia</taxon>
        <taxon>Cytophagales</taxon>
        <taxon>Catalimonadaceae</taxon>
        <taxon>Catalinimonas</taxon>
    </lineage>
</organism>
<accession>A0A1G9LRZ4</accession>
<evidence type="ECO:0000256" key="1">
    <source>
        <dbReference type="SAM" id="Phobius"/>
    </source>
</evidence>
<keyword evidence="1" id="KW-0812">Transmembrane</keyword>
<protein>
    <recommendedName>
        <fullName evidence="4">DUF983 domain-containing protein</fullName>
    </recommendedName>
</protein>
<dbReference type="Pfam" id="PF06170">
    <property type="entry name" value="DUF983"/>
    <property type="match status" value="1"/>
</dbReference>
<dbReference type="EMBL" id="FNFO01000007">
    <property type="protein sequence ID" value="SDL64673.1"/>
    <property type="molecule type" value="Genomic_DNA"/>
</dbReference>
<evidence type="ECO:0000313" key="3">
    <source>
        <dbReference type="Proteomes" id="UP000198510"/>
    </source>
</evidence>
<keyword evidence="3" id="KW-1185">Reference proteome</keyword>
<sequence>MATSKLTAILDARCPRCRVGPMFQYPLLKVSKFSKMHKHCPHCGFRFEIEPDFFAGAMYVSYAMSVGLFITVFVVMLVVFNDPPLWVYITTVAVANVFLIPVFFRYSRVLYLHLFGGVRYRPELADQPPVAPPSSSH</sequence>
<evidence type="ECO:0000313" key="2">
    <source>
        <dbReference type="EMBL" id="SDL64673.1"/>
    </source>
</evidence>
<reference evidence="2 3" key="1">
    <citation type="submission" date="2016-10" db="EMBL/GenBank/DDBJ databases">
        <authorList>
            <person name="de Groot N.N."/>
        </authorList>
    </citation>
    <scope>NUCLEOTIDE SEQUENCE [LARGE SCALE GENOMIC DNA]</scope>
    <source>
        <strain evidence="2 3">DSM 25186</strain>
    </source>
</reference>
<proteinExistence type="predicted"/>
<name>A0A1G9LRZ4_9BACT</name>
<dbReference type="RefSeq" id="WP_176956099.1">
    <property type="nucleotide sequence ID" value="NZ_FNFO01000007.1"/>
</dbReference>
<gene>
    <name evidence="2" type="ORF">SAMN05421823_107147</name>
</gene>
<keyword evidence="1" id="KW-1133">Transmembrane helix</keyword>
<dbReference type="AlphaFoldDB" id="A0A1G9LRZ4"/>